<name>A0A2S0N3Z5_9BURK</name>
<evidence type="ECO:0000313" key="3">
    <source>
        <dbReference type="Proteomes" id="UP000239326"/>
    </source>
</evidence>
<dbReference type="Proteomes" id="UP000239326">
    <property type="component" value="Chromosome"/>
</dbReference>
<reference evidence="2 3" key="1">
    <citation type="submission" date="2018-03" db="EMBL/GenBank/DDBJ databases">
        <title>Genome sequencing of Simplicispira sp.</title>
        <authorList>
            <person name="Kim S.-J."/>
            <person name="Heo J."/>
            <person name="Kwon S.-W."/>
        </authorList>
    </citation>
    <scope>NUCLEOTIDE SEQUENCE [LARGE SCALE GENOMIC DNA]</scope>
    <source>
        <strain evidence="2 3">SC1-8</strain>
    </source>
</reference>
<dbReference type="AlphaFoldDB" id="A0A2S0N3Z5"/>
<proteinExistence type="predicted"/>
<evidence type="ECO:0000259" key="1">
    <source>
        <dbReference type="Pfam" id="PF00561"/>
    </source>
</evidence>
<gene>
    <name evidence="2" type="ORF">C6571_17765</name>
</gene>
<dbReference type="InterPro" id="IPR050471">
    <property type="entry name" value="AB_hydrolase"/>
</dbReference>
<dbReference type="GO" id="GO:0046503">
    <property type="term" value="P:glycerolipid catabolic process"/>
    <property type="evidence" value="ECO:0007669"/>
    <property type="project" value="TreeGrafter"/>
</dbReference>
<dbReference type="Pfam" id="PF00561">
    <property type="entry name" value="Abhydrolase_1"/>
    <property type="match status" value="1"/>
</dbReference>
<sequence>MQIQANGLRIEVDDQGPAGGPVVLLIMGLGMQLIAWPQALVQALTGRGFRVVRFDNRDIGLSQGFDQAGVPSVAAAALRHWLHLPVRAPYRLADMARDALGVLDALGIGRAHVCGASMGGMIAQHLAANAPDRVASLTLMMTSSGARSLPKPSWDVQRKLLARPRGPGGDAAVDWIVKLLQTIGSPAYPADPIELRALARVSVQRAWHPAGSARQLLAIVADGDRTPLLGRISAPTHIVHGADDPLLPPACARQLAQHIAGAHTDVIPGMGHDLPDALLERLAEGIAHTAGRAGASA</sequence>
<dbReference type="RefSeq" id="WP_106447873.1">
    <property type="nucleotide sequence ID" value="NZ_CP027669.1"/>
</dbReference>
<dbReference type="GO" id="GO:0004806">
    <property type="term" value="F:triacylglycerol lipase activity"/>
    <property type="evidence" value="ECO:0007669"/>
    <property type="project" value="TreeGrafter"/>
</dbReference>
<feature type="domain" description="AB hydrolase-1" evidence="1">
    <location>
        <begin position="21"/>
        <end position="156"/>
    </location>
</feature>
<accession>A0A2S0N3Z5</accession>
<evidence type="ECO:0000313" key="2">
    <source>
        <dbReference type="EMBL" id="AVO42898.1"/>
    </source>
</evidence>
<dbReference type="EMBL" id="CP027669">
    <property type="protein sequence ID" value="AVO42898.1"/>
    <property type="molecule type" value="Genomic_DNA"/>
</dbReference>
<dbReference type="InterPro" id="IPR029058">
    <property type="entry name" value="AB_hydrolase_fold"/>
</dbReference>
<dbReference type="OrthoDB" id="9798888at2"/>
<keyword evidence="3" id="KW-1185">Reference proteome</keyword>
<dbReference type="SUPFAM" id="SSF53474">
    <property type="entry name" value="alpha/beta-Hydrolases"/>
    <property type="match status" value="1"/>
</dbReference>
<dbReference type="KEGG" id="simp:C6571_17765"/>
<dbReference type="Gene3D" id="3.40.50.1820">
    <property type="entry name" value="alpha/beta hydrolase"/>
    <property type="match status" value="1"/>
</dbReference>
<keyword evidence="2" id="KW-0378">Hydrolase</keyword>
<dbReference type="PANTHER" id="PTHR43433">
    <property type="entry name" value="HYDROLASE, ALPHA/BETA FOLD FAMILY PROTEIN"/>
    <property type="match status" value="1"/>
</dbReference>
<protein>
    <submittedName>
        <fullName evidence="2">Alpha/beta hydrolase</fullName>
    </submittedName>
</protein>
<dbReference type="InterPro" id="IPR000073">
    <property type="entry name" value="AB_hydrolase_1"/>
</dbReference>
<organism evidence="2 3">
    <name type="scientific">Simplicispira suum</name>
    <dbReference type="NCBI Taxonomy" id="2109915"/>
    <lineage>
        <taxon>Bacteria</taxon>
        <taxon>Pseudomonadati</taxon>
        <taxon>Pseudomonadota</taxon>
        <taxon>Betaproteobacteria</taxon>
        <taxon>Burkholderiales</taxon>
        <taxon>Comamonadaceae</taxon>
        <taxon>Simplicispira</taxon>
    </lineage>
</organism>
<dbReference type="PANTHER" id="PTHR43433:SF5">
    <property type="entry name" value="AB HYDROLASE-1 DOMAIN-CONTAINING PROTEIN"/>
    <property type="match status" value="1"/>
</dbReference>